<proteinExistence type="predicted"/>
<organism evidence="1 2">
    <name type="scientific">Caerostris extrusa</name>
    <name type="common">Bark spider</name>
    <name type="synonym">Caerostris bankana</name>
    <dbReference type="NCBI Taxonomy" id="172846"/>
    <lineage>
        <taxon>Eukaryota</taxon>
        <taxon>Metazoa</taxon>
        <taxon>Ecdysozoa</taxon>
        <taxon>Arthropoda</taxon>
        <taxon>Chelicerata</taxon>
        <taxon>Arachnida</taxon>
        <taxon>Araneae</taxon>
        <taxon>Araneomorphae</taxon>
        <taxon>Entelegynae</taxon>
        <taxon>Araneoidea</taxon>
        <taxon>Araneidae</taxon>
        <taxon>Caerostris</taxon>
    </lineage>
</organism>
<sequence>MVPFHFQEDDKFNVKLLKKEAKRSSYGQIVCELITLWTQQSKRENFRQKHGSTRPNMVHGAISSSDIGLSFLVTYPLPLWRL</sequence>
<protein>
    <submittedName>
        <fullName evidence="1">Uncharacterized protein</fullName>
    </submittedName>
</protein>
<reference evidence="1 2" key="1">
    <citation type="submission" date="2021-06" db="EMBL/GenBank/DDBJ databases">
        <title>Caerostris extrusa draft genome.</title>
        <authorList>
            <person name="Kono N."/>
            <person name="Arakawa K."/>
        </authorList>
    </citation>
    <scope>NUCLEOTIDE SEQUENCE [LARGE SCALE GENOMIC DNA]</scope>
</reference>
<dbReference type="AlphaFoldDB" id="A0AAV4XIA1"/>
<comment type="caution">
    <text evidence="1">The sequence shown here is derived from an EMBL/GenBank/DDBJ whole genome shotgun (WGS) entry which is preliminary data.</text>
</comment>
<accession>A0AAV4XIA1</accession>
<name>A0AAV4XIA1_CAEEX</name>
<keyword evidence="2" id="KW-1185">Reference proteome</keyword>
<dbReference type="Proteomes" id="UP001054945">
    <property type="component" value="Unassembled WGS sequence"/>
</dbReference>
<dbReference type="EMBL" id="BPLR01000273">
    <property type="protein sequence ID" value="GIY93514.1"/>
    <property type="molecule type" value="Genomic_DNA"/>
</dbReference>
<evidence type="ECO:0000313" key="2">
    <source>
        <dbReference type="Proteomes" id="UP001054945"/>
    </source>
</evidence>
<gene>
    <name evidence="1" type="ORF">CEXT_70411</name>
</gene>
<evidence type="ECO:0000313" key="1">
    <source>
        <dbReference type="EMBL" id="GIY93514.1"/>
    </source>
</evidence>